<reference evidence="1 2" key="1">
    <citation type="submission" date="2023-01" db="EMBL/GenBank/DDBJ databases">
        <title>Description of Helicobacter ibis sp. nov. isolated from faecal droppings of black-faced ibis (Theristicus melanopis).</title>
        <authorList>
            <person name="Lopez-Cantillo M."/>
            <person name="Vidal-Veuthey B."/>
            <person name="Mella A."/>
            <person name="De La Haba R."/>
            <person name="Collado L."/>
        </authorList>
    </citation>
    <scope>NUCLEOTIDE SEQUENCE [LARGE SCALE GENOMIC DNA]</scope>
    <source>
        <strain evidence="1 2">A82</strain>
    </source>
</reference>
<keyword evidence="2" id="KW-1185">Reference proteome</keyword>
<gene>
    <name evidence="1" type="ORF">PF021_07180</name>
</gene>
<dbReference type="InterPro" id="IPR017945">
    <property type="entry name" value="DHBP_synth_RibB-like_a/b_dom"/>
</dbReference>
<dbReference type="RefSeq" id="WP_271021808.1">
    <property type="nucleotide sequence ID" value="NZ_JAQHXR010000004.1"/>
</dbReference>
<evidence type="ECO:0000313" key="1">
    <source>
        <dbReference type="EMBL" id="MDA3969450.1"/>
    </source>
</evidence>
<evidence type="ECO:0000313" key="2">
    <source>
        <dbReference type="Proteomes" id="UP001210261"/>
    </source>
</evidence>
<dbReference type="SUPFAM" id="SSF55821">
    <property type="entry name" value="YrdC/RibB"/>
    <property type="match status" value="1"/>
</dbReference>
<dbReference type="EMBL" id="JAQHXR010000004">
    <property type="protein sequence ID" value="MDA3969450.1"/>
    <property type="molecule type" value="Genomic_DNA"/>
</dbReference>
<dbReference type="Gene3D" id="3.90.870.10">
    <property type="entry name" value="DHBP synthase"/>
    <property type="match status" value="1"/>
</dbReference>
<evidence type="ECO:0008006" key="3">
    <source>
        <dbReference type="Google" id="ProtNLM"/>
    </source>
</evidence>
<organism evidence="1 2">
    <name type="scientific">Helicobacter ibis</name>
    <dbReference type="NCBI Taxonomy" id="2962633"/>
    <lineage>
        <taxon>Bacteria</taxon>
        <taxon>Pseudomonadati</taxon>
        <taxon>Campylobacterota</taxon>
        <taxon>Epsilonproteobacteria</taxon>
        <taxon>Campylobacterales</taxon>
        <taxon>Helicobacteraceae</taxon>
        <taxon>Helicobacter</taxon>
    </lineage>
</organism>
<accession>A0ABT4VFH0</accession>
<protein>
    <recommendedName>
        <fullName evidence="3">Sua5 YciO YrdC YwlC family protein</fullName>
    </recommendedName>
</protein>
<name>A0ABT4VFH0_9HELI</name>
<dbReference type="Proteomes" id="UP001210261">
    <property type="component" value="Unassembled WGS sequence"/>
</dbReference>
<sequence length="144" mass="16567">MYPILLAQSDTTAGFLSKDPSLLNKVKNRSINQKIIITTSKLSNLKSLARIPNIHKNKVRRQTQSTFIYKNNKAIRVIKDSKHSKLLDNFDYLYSTSANPHKQNFETTFAINSADIVILDERGLYEGKPSQIYKLNNKTIKRLR</sequence>
<comment type="caution">
    <text evidence="1">The sequence shown here is derived from an EMBL/GenBank/DDBJ whole genome shotgun (WGS) entry which is preliminary data.</text>
</comment>
<proteinExistence type="predicted"/>